<reference evidence="2 3" key="1">
    <citation type="submission" date="2020-08" db="EMBL/GenBank/DDBJ databases">
        <title>Genomic Encyclopedia of Archaeal and Bacterial Type Strains, Phase II (KMG-II): from individual species to whole genera.</title>
        <authorList>
            <person name="Goeker M."/>
        </authorList>
    </citation>
    <scope>NUCLEOTIDE SEQUENCE [LARGE SCALE GENOMIC DNA]</scope>
    <source>
        <strain evidence="2 3">DSM 23288</strain>
    </source>
</reference>
<dbReference type="SUPFAM" id="SSF48208">
    <property type="entry name" value="Six-hairpin glycosidases"/>
    <property type="match status" value="1"/>
</dbReference>
<evidence type="ECO:0000313" key="2">
    <source>
        <dbReference type="EMBL" id="MBB4664073.1"/>
    </source>
</evidence>
<keyword evidence="1" id="KW-0732">Signal</keyword>
<dbReference type="AlphaFoldDB" id="A0A840IIR7"/>
<dbReference type="InterPro" id="IPR012341">
    <property type="entry name" value="6hp_glycosidase-like_sf"/>
</dbReference>
<dbReference type="EMBL" id="JACHNU010000006">
    <property type="protein sequence ID" value="MBB4664073.1"/>
    <property type="molecule type" value="Genomic_DNA"/>
</dbReference>
<accession>A0A840IIR7</accession>
<organism evidence="2 3">
    <name type="scientific">Conexibacter arvalis</name>
    <dbReference type="NCBI Taxonomy" id="912552"/>
    <lineage>
        <taxon>Bacteria</taxon>
        <taxon>Bacillati</taxon>
        <taxon>Actinomycetota</taxon>
        <taxon>Thermoleophilia</taxon>
        <taxon>Solirubrobacterales</taxon>
        <taxon>Conexibacteraceae</taxon>
        <taxon>Conexibacter</taxon>
    </lineage>
</organism>
<keyword evidence="3" id="KW-1185">Reference proteome</keyword>
<protein>
    <submittedName>
        <fullName evidence="2">Uncharacterized protein</fullName>
    </submittedName>
</protein>
<dbReference type="Proteomes" id="UP000585272">
    <property type="component" value="Unassembled WGS sequence"/>
</dbReference>
<proteinExistence type="predicted"/>
<dbReference type="Gene3D" id="1.50.10.10">
    <property type="match status" value="1"/>
</dbReference>
<feature type="signal peptide" evidence="1">
    <location>
        <begin position="1"/>
        <end position="26"/>
    </location>
</feature>
<gene>
    <name evidence="2" type="ORF">BDZ31_003676</name>
</gene>
<dbReference type="RefSeq" id="WP_183343796.1">
    <property type="nucleotide sequence ID" value="NZ_JACHNU010000006.1"/>
</dbReference>
<dbReference type="InterPro" id="IPR008928">
    <property type="entry name" value="6-hairpin_glycosidase_sf"/>
</dbReference>
<evidence type="ECO:0000256" key="1">
    <source>
        <dbReference type="SAM" id="SignalP"/>
    </source>
</evidence>
<comment type="caution">
    <text evidence="2">The sequence shown here is derived from an EMBL/GenBank/DDBJ whole genome shotgun (WGS) entry which is preliminary data.</text>
</comment>
<sequence>MSSRIRRAATTLAVALLALTTAAASARAEAPSCPVGAPATWTQESVGGPGNAVYGGFYLGDAFVASGSSITRMAVWMKQAADAPVTLSVIEGTAIGGTVVGTATIAAGVSGKAVATPSSPIAVRAGGDYILKVNAPGATRGLAELIPATASRFVYARDGGRGGGDWRPTNWDMAMEVDFCGSAGVGSCTLGAPATVLQESVGGPGNAIYGGFYLGDSFVAAGSSIERASVWIAAAADAPVTVSVIEGAAIGGTVLGTATIAAGVTGKAEVTFPRAIAVRAGNTYILKLNAPAATRGTAELVPAPSGYVYVRDGGGGGGDRRATGWEMALEVGFCGATVTRDTQPPTSGDFGPVHGPDVAAQGFSALDGTLYDASIWLTEANDGPLSLTVRNGSPSGAVVASAELAAGPAGKRSVRFEDGAAVRSGSTYVLVVGTGAVETGAGRVARRADDATQQAWDASGPVSRDMAIELSFGPSVGRVGDLVRAQCVARLSFPGGYVASVETALRSKPDVWGEALLSAPGGPTYDNIKDHLLPLRGVGSPAGTAGNRLTDSGVFYIPMWAPQADTFAQSGALHVADGSQIASRRADGRRMTTFVGVDGRERYGLCEAALEEPALADGHLPVLQVSYRDIDGVAYTQESFVAWLPGTRTPASFVKLTAQRGTSSLSAVDLRVVTGDSALSDAGGSITSDGNVVVYDGAGWTLEHGTTLRSTVDISSGAVQTRYLVRPVAPAAPSTFTADAASYAAALSQVRTEWNAKLATGATYQVPEQRVMDAQRNLLIQALQLNWRYSYGNLYETYFQPESSSALQRLAEYGFPAAARDGLQALLPLSKGATRYPNWERGEKLSHAAAYWFLTGDTAFIRANTPTYASLMDTMASQLAADPNGILPREGASGDITASLYGTHAQAVGWRGMRDMALVWRLIGESALAARYEPIAESFRRSLRAAIDSSKRSVGSATFVPHDLLGGHVAFDPITATRIGSYWNLLHPYVLASGIFAPGSAEADDIWRYSREQGALMLGLQRFNYYPTAIGSVFPNGLPGYKTTGDDNVYMIERVRFLAANDKADKIVLALYGKLAHGMTRKTFVGGEGHTIGPVLGEYFRSMYLPPTSSNADGFLVALREALVHVGERADGIPDRLWLAFSTPRAWTEEGKTIAVDDAPTPFGAVSYRVVSSIASARRLDVTATLPASASLRELKLRLRLPAGRAVTAVRETVTGRIVPFSGETLDLSGFTGAVSLRVEVR</sequence>
<name>A0A840IIR7_9ACTN</name>
<feature type="chain" id="PRO_5038734985" evidence="1">
    <location>
        <begin position="27"/>
        <end position="1242"/>
    </location>
</feature>
<dbReference type="GO" id="GO:0005975">
    <property type="term" value="P:carbohydrate metabolic process"/>
    <property type="evidence" value="ECO:0007669"/>
    <property type="project" value="InterPro"/>
</dbReference>
<evidence type="ECO:0000313" key="3">
    <source>
        <dbReference type="Proteomes" id="UP000585272"/>
    </source>
</evidence>